<evidence type="ECO:0000313" key="4">
    <source>
        <dbReference type="Proteomes" id="UP001439008"/>
    </source>
</evidence>
<comment type="caution">
    <text evidence="3">The sequence shown here is derived from an EMBL/GenBank/DDBJ whole genome shotgun (WGS) entry which is preliminary data.</text>
</comment>
<feature type="domain" description="Clp1 N-terminal" evidence="2">
    <location>
        <begin position="11"/>
        <end position="73"/>
    </location>
</feature>
<gene>
    <name evidence="3" type="primary">CLP1</name>
    <name evidence="3" type="ORF">MHBO_002010</name>
</gene>
<dbReference type="EC" id="2.7.1.78" evidence="3"/>
<evidence type="ECO:0000259" key="2">
    <source>
        <dbReference type="Pfam" id="PF16573"/>
    </source>
</evidence>
<dbReference type="EMBL" id="JBDODL010000612">
    <property type="protein sequence ID" value="MES1920330.1"/>
    <property type="molecule type" value="Genomic_DNA"/>
</dbReference>
<keyword evidence="3" id="KW-0808">Transferase</keyword>
<name>A0ABV2AL13_9EUKA</name>
<dbReference type="InterPro" id="IPR032324">
    <property type="entry name" value="Clp1_N"/>
</dbReference>
<keyword evidence="4" id="KW-1185">Reference proteome</keyword>
<feature type="transmembrane region" description="Helical" evidence="1">
    <location>
        <begin position="76"/>
        <end position="95"/>
    </location>
</feature>
<keyword evidence="1" id="KW-0812">Transmembrane</keyword>
<dbReference type="InterPro" id="IPR038239">
    <property type="entry name" value="Clp1_N_sf"/>
</dbReference>
<keyword evidence="1" id="KW-0472">Membrane</keyword>
<dbReference type="Gene3D" id="2.60.120.1030">
    <property type="entry name" value="Clp1, DNA binding domain"/>
    <property type="match status" value="1"/>
</dbReference>
<dbReference type="Proteomes" id="UP001439008">
    <property type="component" value="Unassembled WGS sequence"/>
</dbReference>
<evidence type="ECO:0000313" key="3">
    <source>
        <dbReference type="EMBL" id="MES1920330.1"/>
    </source>
</evidence>
<protein>
    <submittedName>
        <fullName evidence="3">Cleavage polyadenylation factor subunit clp1</fullName>
        <ecNumber evidence="3">2.7.1.78</ecNumber>
    </submittedName>
</protein>
<dbReference type="GO" id="GO:0051734">
    <property type="term" value="F:ATP-dependent polynucleotide 5'-hydroxyl-kinase activity"/>
    <property type="evidence" value="ECO:0007669"/>
    <property type="project" value="UniProtKB-EC"/>
</dbReference>
<sequence length="102" mass="11808">MAENLQKSFVLDRFYELRIHPKKDISFKLKLNNGTAEINGAEMIISKQYLFNTNFYDSLAVFSWSGCTITISFQDLAIVIFSLLFEILILNIISFSKNLLKF</sequence>
<accession>A0ABV2AL13</accession>
<organism evidence="3 4">
    <name type="scientific">Bonamia ostreae</name>
    <dbReference type="NCBI Taxonomy" id="126728"/>
    <lineage>
        <taxon>Eukaryota</taxon>
        <taxon>Sar</taxon>
        <taxon>Rhizaria</taxon>
        <taxon>Endomyxa</taxon>
        <taxon>Ascetosporea</taxon>
        <taxon>Haplosporida</taxon>
        <taxon>Bonamia</taxon>
    </lineage>
</organism>
<reference evidence="3 4" key="1">
    <citation type="journal article" date="2024" name="BMC Biol.">
        <title>Comparative genomics of Ascetosporea gives new insight into the evolutionary basis for animal parasitism in Rhizaria.</title>
        <authorList>
            <person name="Hiltunen Thoren M."/>
            <person name="Onut-Brannstrom I."/>
            <person name="Alfjorden A."/>
            <person name="Peckova H."/>
            <person name="Swords F."/>
            <person name="Hooper C."/>
            <person name="Holzer A.S."/>
            <person name="Bass D."/>
            <person name="Burki F."/>
        </authorList>
    </citation>
    <scope>NUCLEOTIDE SEQUENCE [LARGE SCALE GENOMIC DNA]</scope>
    <source>
        <strain evidence="3">20-A016</strain>
    </source>
</reference>
<keyword evidence="1" id="KW-1133">Transmembrane helix</keyword>
<evidence type="ECO:0000256" key="1">
    <source>
        <dbReference type="SAM" id="Phobius"/>
    </source>
</evidence>
<proteinExistence type="predicted"/>
<dbReference type="Pfam" id="PF16573">
    <property type="entry name" value="CLP1_N"/>
    <property type="match status" value="1"/>
</dbReference>